<evidence type="ECO:0000313" key="1">
    <source>
        <dbReference type="EMBL" id="KAJ1100300.1"/>
    </source>
</evidence>
<keyword evidence="2" id="KW-1185">Reference proteome</keyword>
<gene>
    <name evidence="1" type="ORF">NDU88_005386</name>
</gene>
<evidence type="ECO:0000313" key="2">
    <source>
        <dbReference type="Proteomes" id="UP001066276"/>
    </source>
</evidence>
<reference evidence="1" key="1">
    <citation type="journal article" date="2022" name="bioRxiv">
        <title>Sequencing and chromosome-scale assembly of the giantPleurodeles waltlgenome.</title>
        <authorList>
            <person name="Brown T."/>
            <person name="Elewa A."/>
            <person name="Iarovenko S."/>
            <person name="Subramanian E."/>
            <person name="Araus A.J."/>
            <person name="Petzold A."/>
            <person name="Susuki M."/>
            <person name="Suzuki K.-i.T."/>
            <person name="Hayashi T."/>
            <person name="Toyoda A."/>
            <person name="Oliveira C."/>
            <person name="Osipova E."/>
            <person name="Leigh N.D."/>
            <person name="Simon A."/>
            <person name="Yun M.H."/>
        </authorList>
    </citation>
    <scope>NUCLEOTIDE SEQUENCE</scope>
    <source>
        <strain evidence="1">20211129_DDA</strain>
        <tissue evidence="1">Liver</tissue>
    </source>
</reference>
<dbReference type="Proteomes" id="UP001066276">
    <property type="component" value="Chromosome 10"/>
</dbReference>
<protein>
    <submittedName>
        <fullName evidence="1">Uncharacterized protein</fullName>
    </submittedName>
</protein>
<organism evidence="1 2">
    <name type="scientific">Pleurodeles waltl</name>
    <name type="common">Iberian ribbed newt</name>
    <dbReference type="NCBI Taxonomy" id="8319"/>
    <lineage>
        <taxon>Eukaryota</taxon>
        <taxon>Metazoa</taxon>
        <taxon>Chordata</taxon>
        <taxon>Craniata</taxon>
        <taxon>Vertebrata</taxon>
        <taxon>Euteleostomi</taxon>
        <taxon>Amphibia</taxon>
        <taxon>Batrachia</taxon>
        <taxon>Caudata</taxon>
        <taxon>Salamandroidea</taxon>
        <taxon>Salamandridae</taxon>
        <taxon>Pleurodelinae</taxon>
        <taxon>Pleurodeles</taxon>
    </lineage>
</organism>
<name>A0AAV7MBY6_PLEWA</name>
<sequence length="183" mass="19935">MARLLCPRRPFCEERTARRPQVPLGLAVGRASLLEYSKAGDDQEGVQKDRVCSALDVLHLREKRIKSEPQALGRREANKPRAHGDLLLCSPELLLAICTGHSGSRNDLSSSGPVLQRCGLLALFTLIPSRGERGARWGSNAPPIRALQDLDSALSSIHSSALAASHHPRLQRARLFLSQALSP</sequence>
<dbReference type="AlphaFoldDB" id="A0AAV7MBY6"/>
<accession>A0AAV7MBY6</accession>
<dbReference type="EMBL" id="JANPWB010000014">
    <property type="protein sequence ID" value="KAJ1100300.1"/>
    <property type="molecule type" value="Genomic_DNA"/>
</dbReference>
<comment type="caution">
    <text evidence="1">The sequence shown here is derived from an EMBL/GenBank/DDBJ whole genome shotgun (WGS) entry which is preliminary data.</text>
</comment>
<proteinExistence type="predicted"/>